<dbReference type="OrthoDB" id="9800877at2"/>
<dbReference type="Pfam" id="PF03050">
    <property type="entry name" value="DDE_Tnp_IS66"/>
    <property type="match status" value="1"/>
</dbReference>
<dbReference type="RefSeq" id="WP_045780852.1">
    <property type="nucleotide sequence ID" value="NZ_LAJX01000375.1"/>
</dbReference>
<sequence length="144" mass="15766">LGDWRGHLMVDDYAGYKALFTDTGDAGACIELGCFAHARRKFFDLHQANHSPIALEALNRIAELYAVEAEAKTLTIAERQALRAEKSLPALASLHAWLMATRAKTAPGGATAKALDYSLKRWPALCRYAETGHLPIDNNPTENC</sequence>
<dbReference type="InterPro" id="IPR052344">
    <property type="entry name" value="Transposase-related"/>
</dbReference>
<dbReference type="AlphaFoldDB" id="A0A0F3IE35"/>
<reference evidence="3" key="1">
    <citation type="submission" date="2015-03" db="EMBL/GenBank/DDBJ databases">
        <title>Draft genome sequence of a novel methanotroph (Sn10-6) isolated from flooded ricefield rhizosphere in India.</title>
        <authorList>
            <person name="Pandit P.S."/>
            <person name="Pore S.D."/>
            <person name="Arora P."/>
            <person name="Kapse N.G."/>
            <person name="Dhakephalkar P.K."/>
            <person name="Rahalkar M.C."/>
        </authorList>
    </citation>
    <scope>NUCLEOTIDE SEQUENCE [LARGE SCALE GENOMIC DNA]</scope>
    <source>
        <strain evidence="3">Sn10-6</strain>
    </source>
</reference>
<name>A0A0F3IE35_9GAMM</name>
<feature type="non-terminal residue" evidence="2">
    <location>
        <position position="144"/>
    </location>
</feature>
<accession>A0A0F3IE35</accession>
<dbReference type="PANTHER" id="PTHR33678">
    <property type="entry name" value="BLL1576 PROTEIN"/>
    <property type="match status" value="1"/>
</dbReference>
<evidence type="ECO:0000259" key="1">
    <source>
        <dbReference type="Pfam" id="PF03050"/>
    </source>
</evidence>
<dbReference type="PANTHER" id="PTHR33678:SF1">
    <property type="entry name" value="BLL1576 PROTEIN"/>
    <property type="match status" value="1"/>
</dbReference>
<keyword evidence="3" id="KW-1185">Reference proteome</keyword>
<comment type="caution">
    <text evidence="2">The sequence shown here is derived from an EMBL/GenBank/DDBJ whole genome shotgun (WGS) entry which is preliminary data.</text>
</comment>
<reference evidence="2 3" key="2">
    <citation type="journal article" date="2016" name="Microb. Ecol.">
        <title>Genome Characteristics of a Novel Type I Methanotroph (Sn10-6) Isolated from a Flooded Indian Rice Field.</title>
        <authorList>
            <person name="Rahalkar M.C."/>
            <person name="Pandit P.S."/>
            <person name="Dhakephalkar P.K."/>
            <person name="Pore S."/>
            <person name="Arora P."/>
            <person name="Kapse N."/>
        </authorList>
    </citation>
    <scope>NUCLEOTIDE SEQUENCE [LARGE SCALE GENOMIC DNA]</scope>
    <source>
        <strain evidence="2 3">Sn10-6</strain>
    </source>
</reference>
<gene>
    <name evidence="2" type="ORF">VZ94_21770</name>
</gene>
<proteinExistence type="predicted"/>
<evidence type="ECO:0000313" key="3">
    <source>
        <dbReference type="Proteomes" id="UP000033684"/>
    </source>
</evidence>
<protein>
    <submittedName>
        <fullName evidence="2">Transposase</fullName>
    </submittedName>
</protein>
<dbReference type="Proteomes" id="UP000033684">
    <property type="component" value="Unassembled WGS sequence"/>
</dbReference>
<feature type="domain" description="Transposase IS66 central" evidence="1">
    <location>
        <begin position="1"/>
        <end position="143"/>
    </location>
</feature>
<evidence type="ECO:0000313" key="2">
    <source>
        <dbReference type="EMBL" id="KJV04942.1"/>
    </source>
</evidence>
<dbReference type="EMBL" id="LAJX01000375">
    <property type="protein sequence ID" value="KJV04942.1"/>
    <property type="molecule type" value="Genomic_DNA"/>
</dbReference>
<dbReference type="PATRIC" id="fig|1632867.3.peg.4135"/>
<organism evidence="2 3">
    <name type="scientific">Methylocucumis oryzae</name>
    <dbReference type="NCBI Taxonomy" id="1632867"/>
    <lineage>
        <taxon>Bacteria</taxon>
        <taxon>Pseudomonadati</taxon>
        <taxon>Pseudomonadota</taxon>
        <taxon>Gammaproteobacteria</taxon>
        <taxon>Methylococcales</taxon>
        <taxon>Methylococcaceae</taxon>
        <taxon>Methylocucumis</taxon>
    </lineage>
</organism>
<dbReference type="InterPro" id="IPR004291">
    <property type="entry name" value="Transposase_IS66_central"/>
</dbReference>
<feature type="non-terminal residue" evidence="2">
    <location>
        <position position="1"/>
    </location>
</feature>